<dbReference type="EMBL" id="AOUO01000113">
    <property type="protein sequence ID" value="EOD68824.1"/>
    <property type="molecule type" value="Genomic_DNA"/>
</dbReference>
<dbReference type="InterPro" id="IPR000772">
    <property type="entry name" value="Ricin_B_lectin"/>
</dbReference>
<dbReference type="Proteomes" id="UP000014139">
    <property type="component" value="Unassembled WGS sequence"/>
</dbReference>
<dbReference type="CDD" id="cd00161">
    <property type="entry name" value="beta-trefoil_Ricin-like"/>
    <property type="match status" value="1"/>
</dbReference>
<evidence type="ECO:0000259" key="2">
    <source>
        <dbReference type="Pfam" id="PF14200"/>
    </source>
</evidence>
<name>R1IEI2_9PSEU</name>
<sequence length="211" mass="22727">MTKMKRLMVTVAAAAGLFGLVAVPQAGAAQTDGKGNVSVQTLAGGIKLRPAKVGAAHRSTPGVAGAGVAEADAYLIESAGFNRCWDADLNTINANGTIMALWDCNVYAANQAFYITRNPEGYLRFQNVQSGRYLDADLNSIGKNGTKVQLWDFIAGQKNQWWIDTVNPEGYLRLQSPSSNRYLTGEGSVGGNGTRMQLWDFIAGGKSQWWF</sequence>
<reference evidence="3 4" key="1">
    <citation type="submission" date="2013-02" db="EMBL/GenBank/DDBJ databases">
        <title>Draft genome sequence of Amycolatopsis vancoresmycina strain DSM 44592T.</title>
        <authorList>
            <person name="Kumar S."/>
            <person name="Kaur N."/>
            <person name="Kaur C."/>
            <person name="Raghava G.P.S."/>
            <person name="Mayilraj S."/>
        </authorList>
    </citation>
    <scope>NUCLEOTIDE SEQUENCE [LARGE SCALE GENOMIC DNA]</scope>
    <source>
        <strain evidence="3 4">DSM 44592</strain>
    </source>
</reference>
<proteinExistence type="predicted"/>
<dbReference type="RefSeq" id="WP_003069268.1">
    <property type="nucleotide sequence ID" value="NZ_AOUO01000113.1"/>
</dbReference>
<organism evidence="3 4">
    <name type="scientific">Amycolatopsis vancoresmycina DSM 44592</name>
    <dbReference type="NCBI Taxonomy" id="1292037"/>
    <lineage>
        <taxon>Bacteria</taxon>
        <taxon>Bacillati</taxon>
        <taxon>Actinomycetota</taxon>
        <taxon>Actinomycetes</taxon>
        <taxon>Pseudonocardiales</taxon>
        <taxon>Pseudonocardiaceae</taxon>
        <taxon>Amycolatopsis</taxon>
    </lineage>
</organism>
<dbReference type="Pfam" id="PF14200">
    <property type="entry name" value="RicinB_lectin_2"/>
    <property type="match status" value="1"/>
</dbReference>
<dbReference type="SUPFAM" id="SSF50370">
    <property type="entry name" value="Ricin B-like lectins"/>
    <property type="match status" value="1"/>
</dbReference>
<feature type="domain" description="Ricin B lectin" evidence="2">
    <location>
        <begin position="109"/>
        <end position="199"/>
    </location>
</feature>
<evidence type="ECO:0000256" key="1">
    <source>
        <dbReference type="SAM" id="SignalP"/>
    </source>
</evidence>
<evidence type="ECO:0000313" key="3">
    <source>
        <dbReference type="EMBL" id="EOD68824.1"/>
    </source>
</evidence>
<dbReference type="PROSITE" id="PS50231">
    <property type="entry name" value="RICIN_B_LECTIN"/>
    <property type="match status" value="1"/>
</dbReference>
<dbReference type="eggNOG" id="COG3693">
    <property type="taxonomic scope" value="Bacteria"/>
</dbReference>
<evidence type="ECO:0000313" key="4">
    <source>
        <dbReference type="Proteomes" id="UP000014139"/>
    </source>
</evidence>
<feature type="chain" id="PRO_5004361757" description="Ricin B lectin domain-containing protein" evidence="1">
    <location>
        <begin position="29"/>
        <end position="211"/>
    </location>
</feature>
<feature type="signal peptide" evidence="1">
    <location>
        <begin position="1"/>
        <end position="28"/>
    </location>
</feature>
<keyword evidence="1" id="KW-0732">Signal</keyword>
<dbReference type="Gene3D" id="2.80.10.50">
    <property type="match status" value="1"/>
</dbReference>
<accession>R1IEI2</accession>
<keyword evidence="4" id="KW-1185">Reference proteome</keyword>
<gene>
    <name evidence="3" type="ORF">H480_09338</name>
</gene>
<protein>
    <recommendedName>
        <fullName evidence="2">Ricin B lectin domain-containing protein</fullName>
    </recommendedName>
</protein>
<dbReference type="InterPro" id="IPR035992">
    <property type="entry name" value="Ricin_B-like_lectins"/>
</dbReference>
<dbReference type="OrthoDB" id="4273937at2"/>
<dbReference type="AlphaFoldDB" id="R1IEI2"/>
<dbReference type="PATRIC" id="fig|1292037.4.peg.1794"/>
<comment type="caution">
    <text evidence="3">The sequence shown here is derived from an EMBL/GenBank/DDBJ whole genome shotgun (WGS) entry which is preliminary data.</text>
</comment>